<dbReference type="RefSeq" id="WP_161840044.1">
    <property type="nucleotide sequence ID" value="NZ_CP048000.1"/>
</dbReference>
<proteinExistence type="predicted"/>
<accession>A0A6P1TRX7</accession>
<gene>
    <name evidence="1" type="ORF">Ana3638_22620</name>
</gene>
<keyword evidence="2" id="KW-1185">Reference proteome</keyword>
<dbReference type="AlphaFoldDB" id="A0A6P1TRX7"/>
<name>A0A6P1TRX7_9FIRM</name>
<sequence>MSNDIIQKIIKKTGQNDLLDILTNKLTFSELNSLLLEIYNMKSKEIRPAELLKLYESNRFVKPYEGKIIDLIQLELKILKAAGTFSFTPVELSPVAALGTCSAVAKANQNKIISALRGTEVLADATNSLALHICDLKRNRKEKENAEFIRYCTIHRHIRAQNYKDTANLPHFKLFCMVTSGIDKGSYIFEKESLLEHFQIYQTILNQTLDISKFKIKFIEVGGYKDSDGFMERILKHLQDNLKGEVDITEQGTKSENQYYQGLQFKIYINMNGDDMEIADGGFVDWPQKLLQNKKERMLISGLGIERLANRFKGI</sequence>
<evidence type="ECO:0000313" key="1">
    <source>
        <dbReference type="EMBL" id="QHQ63223.1"/>
    </source>
</evidence>
<protein>
    <submittedName>
        <fullName evidence="1">Uncharacterized protein</fullName>
    </submittedName>
</protein>
<dbReference type="KEGG" id="anr:Ana3638_22620"/>
<organism evidence="1 2">
    <name type="scientific">Anaerocolumna sedimenticola</name>
    <dbReference type="NCBI Taxonomy" id="2696063"/>
    <lineage>
        <taxon>Bacteria</taxon>
        <taxon>Bacillati</taxon>
        <taxon>Bacillota</taxon>
        <taxon>Clostridia</taxon>
        <taxon>Lachnospirales</taxon>
        <taxon>Lachnospiraceae</taxon>
        <taxon>Anaerocolumna</taxon>
    </lineage>
</organism>
<dbReference type="Proteomes" id="UP000464314">
    <property type="component" value="Chromosome"/>
</dbReference>
<dbReference type="EMBL" id="CP048000">
    <property type="protein sequence ID" value="QHQ63223.1"/>
    <property type="molecule type" value="Genomic_DNA"/>
</dbReference>
<reference evidence="1 2" key="1">
    <citation type="submission" date="2020-01" db="EMBL/GenBank/DDBJ databases">
        <title>Genome analysis of Anaerocolumna sp. CBA3638.</title>
        <authorList>
            <person name="Kim J."/>
            <person name="Roh S.W."/>
        </authorList>
    </citation>
    <scope>NUCLEOTIDE SEQUENCE [LARGE SCALE GENOMIC DNA]</scope>
    <source>
        <strain evidence="1 2">CBA3638</strain>
    </source>
</reference>
<evidence type="ECO:0000313" key="2">
    <source>
        <dbReference type="Proteomes" id="UP000464314"/>
    </source>
</evidence>